<protein>
    <submittedName>
        <fullName evidence="1">Uncharacterized protein</fullName>
    </submittedName>
</protein>
<proteinExistence type="predicted"/>
<accession>A0ACB9I2I8</accession>
<dbReference type="Proteomes" id="UP001056120">
    <property type="component" value="Linkage Group LG10"/>
</dbReference>
<sequence>MKGPFHGDGKAFVSLTGKDPYDFCSSYFTADAYRLTYAEPTNPIPIDVPGPYTLISEKEKLEKHEDEKAEGEKEETEKIEGGNMEVEKDEGMKLDMEKEEGGKLDVDKDEGMMVKIMEEYVDPSVFVLPPIPAKQSSIVKKEMDGVETDGELKRKIISIKDIIPPPVRREFTDVNIITELKDTDLHQIIQSNQNLSEEHCQYFLYQLLRGLKYIHSTNVIHRDLKPSNLLLNANCDLKICDFGLACTSAENDFMTEYVVTGWYRAPELLLNSSEYTAAIDVWSVGCIFMELMNKKPLFPGKDHVHQMRLLTELLGTPTESDLRFIRNEDAKKVKKGHCVETSINIRATSLVESAGPAAVSF</sequence>
<gene>
    <name evidence="1" type="ORF">L1987_29914</name>
</gene>
<evidence type="ECO:0000313" key="2">
    <source>
        <dbReference type="Proteomes" id="UP001056120"/>
    </source>
</evidence>
<keyword evidence="2" id="KW-1185">Reference proteome</keyword>
<dbReference type="EMBL" id="CM042027">
    <property type="protein sequence ID" value="KAI3801798.1"/>
    <property type="molecule type" value="Genomic_DNA"/>
</dbReference>
<evidence type="ECO:0000313" key="1">
    <source>
        <dbReference type="EMBL" id="KAI3801798.1"/>
    </source>
</evidence>
<reference evidence="1 2" key="2">
    <citation type="journal article" date="2022" name="Mol. Ecol. Resour.">
        <title>The genomes of chicory, endive, great burdock and yacon provide insights into Asteraceae paleo-polyploidization history and plant inulin production.</title>
        <authorList>
            <person name="Fan W."/>
            <person name="Wang S."/>
            <person name="Wang H."/>
            <person name="Wang A."/>
            <person name="Jiang F."/>
            <person name="Liu H."/>
            <person name="Zhao H."/>
            <person name="Xu D."/>
            <person name="Zhang Y."/>
        </authorList>
    </citation>
    <scope>NUCLEOTIDE SEQUENCE [LARGE SCALE GENOMIC DNA]</scope>
    <source>
        <strain evidence="2">cv. Yunnan</strain>
        <tissue evidence="1">Leaves</tissue>
    </source>
</reference>
<reference evidence="2" key="1">
    <citation type="journal article" date="2022" name="Mol. Ecol. Resour.">
        <title>The genomes of chicory, endive, great burdock and yacon provide insights into Asteraceae palaeo-polyploidization history and plant inulin production.</title>
        <authorList>
            <person name="Fan W."/>
            <person name="Wang S."/>
            <person name="Wang H."/>
            <person name="Wang A."/>
            <person name="Jiang F."/>
            <person name="Liu H."/>
            <person name="Zhao H."/>
            <person name="Xu D."/>
            <person name="Zhang Y."/>
        </authorList>
    </citation>
    <scope>NUCLEOTIDE SEQUENCE [LARGE SCALE GENOMIC DNA]</scope>
    <source>
        <strain evidence="2">cv. Yunnan</strain>
    </source>
</reference>
<name>A0ACB9I2I8_9ASTR</name>
<organism evidence="1 2">
    <name type="scientific">Smallanthus sonchifolius</name>
    <dbReference type="NCBI Taxonomy" id="185202"/>
    <lineage>
        <taxon>Eukaryota</taxon>
        <taxon>Viridiplantae</taxon>
        <taxon>Streptophyta</taxon>
        <taxon>Embryophyta</taxon>
        <taxon>Tracheophyta</taxon>
        <taxon>Spermatophyta</taxon>
        <taxon>Magnoliopsida</taxon>
        <taxon>eudicotyledons</taxon>
        <taxon>Gunneridae</taxon>
        <taxon>Pentapetalae</taxon>
        <taxon>asterids</taxon>
        <taxon>campanulids</taxon>
        <taxon>Asterales</taxon>
        <taxon>Asteraceae</taxon>
        <taxon>Asteroideae</taxon>
        <taxon>Heliantheae alliance</taxon>
        <taxon>Millerieae</taxon>
        <taxon>Smallanthus</taxon>
    </lineage>
</organism>
<comment type="caution">
    <text evidence="1">The sequence shown here is derived from an EMBL/GenBank/DDBJ whole genome shotgun (WGS) entry which is preliminary data.</text>
</comment>